<evidence type="ECO:0000313" key="7">
    <source>
        <dbReference type="Proteomes" id="UP000596742"/>
    </source>
</evidence>
<evidence type="ECO:0000256" key="3">
    <source>
        <dbReference type="ARBA" id="ARBA00022989"/>
    </source>
</evidence>
<organism evidence="6 7">
    <name type="scientific">Mytilus galloprovincialis</name>
    <name type="common">Mediterranean mussel</name>
    <dbReference type="NCBI Taxonomy" id="29158"/>
    <lineage>
        <taxon>Eukaryota</taxon>
        <taxon>Metazoa</taxon>
        <taxon>Spiralia</taxon>
        <taxon>Lophotrochozoa</taxon>
        <taxon>Mollusca</taxon>
        <taxon>Bivalvia</taxon>
        <taxon>Autobranchia</taxon>
        <taxon>Pteriomorphia</taxon>
        <taxon>Mytilida</taxon>
        <taxon>Mytiloidea</taxon>
        <taxon>Mytilidae</taxon>
        <taxon>Mytilinae</taxon>
        <taxon>Mytilus</taxon>
    </lineage>
</organism>
<dbReference type="AlphaFoldDB" id="A0A8B6H3Y6"/>
<comment type="subcellular location">
    <subcellularLocation>
        <location evidence="1">Membrane</location>
        <topology evidence="1">Multi-pass membrane protein</topology>
    </subcellularLocation>
</comment>
<evidence type="ECO:0000256" key="4">
    <source>
        <dbReference type="ARBA" id="ARBA00023136"/>
    </source>
</evidence>
<gene>
    <name evidence="6" type="ORF">MGAL_10B090413</name>
</gene>
<dbReference type="InterPro" id="IPR050382">
    <property type="entry name" value="MFS_Na/Anion_cotransporter"/>
</dbReference>
<dbReference type="InterPro" id="IPR036259">
    <property type="entry name" value="MFS_trans_sf"/>
</dbReference>
<feature type="transmembrane region" description="Helical" evidence="5">
    <location>
        <begin position="22"/>
        <end position="40"/>
    </location>
</feature>
<reference evidence="6" key="1">
    <citation type="submission" date="2018-11" db="EMBL/GenBank/DDBJ databases">
        <authorList>
            <person name="Alioto T."/>
            <person name="Alioto T."/>
        </authorList>
    </citation>
    <scope>NUCLEOTIDE SEQUENCE</scope>
</reference>
<dbReference type="GO" id="GO:0022857">
    <property type="term" value="F:transmembrane transporter activity"/>
    <property type="evidence" value="ECO:0007669"/>
    <property type="project" value="TreeGrafter"/>
</dbReference>
<keyword evidence="3 5" id="KW-1133">Transmembrane helix</keyword>
<keyword evidence="7" id="KW-1185">Reference proteome</keyword>
<accession>A0A8B6H3Y6</accession>
<dbReference type="SUPFAM" id="SSF103473">
    <property type="entry name" value="MFS general substrate transporter"/>
    <property type="match status" value="1"/>
</dbReference>
<evidence type="ECO:0000256" key="5">
    <source>
        <dbReference type="SAM" id="Phobius"/>
    </source>
</evidence>
<dbReference type="OrthoDB" id="2985014at2759"/>
<evidence type="ECO:0000256" key="2">
    <source>
        <dbReference type="ARBA" id="ARBA00022692"/>
    </source>
</evidence>
<dbReference type="EMBL" id="UYJE01009404">
    <property type="protein sequence ID" value="VDI73246.1"/>
    <property type="molecule type" value="Genomic_DNA"/>
</dbReference>
<keyword evidence="4 5" id="KW-0472">Membrane</keyword>
<sequence length="72" mass="8009">MVAPIVAGALTPNDTQEEWRNVFYVCAAFCVVGIVVFGLFSSGEIQEWAKDREEIIVEKPAIDTDTNTIMMK</sequence>
<dbReference type="GO" id="GO:0006820">
    <property type="term" value="P:monoatomic anion transport"/>
    <property type="evidence" value="ECO:0007669"/>
    <property type="project" value="TreeGrafter"/>
</dbReference>
<keyword evidence="2 5" id="KW-0812">Transmembrane</keyword>
<dbReference type="GO" id="GO:0016020">
    <property type="term" value="C:membrane"/>
    <property type="evidence" value="ECO:0007669"/>
    <property type="project" value="UniProtKB-SubCell"/>
</dbReference>
<dbReference type="PANTHER" id="PTHR11662:SF399">
    <property type="entry name" value="FI19708P1-RELATED"/>
    <property type="match status" value="1"/>
</dbReference>
<name>A0A8B6H3Y6_MYTGA</name>
<dbReference type="Proteomes" id="UP000596742">
    <property type="component" value="Unassembled WGS sequence"/>
</dbReference>
<proteinExistence type="predicted"/>
<evidence type="ECO:0000313" key="6">
    <source>
        <dbReference type="EMBL" id="VDI73246.1"/>
    </source>
</evidence>
<comment type="caution">
    <text evidence="6">The sequence shown here is derived from an EMBL/GenBank/DDBJ whole genome shotgun (WGS) entry which is preliminary data.</text>
</comment>
<evidence type="ECO:0000256" key="1">
    <source>
        <dbReference type="ARBA" id="ARBA00004141"/>
    </source>
</evidence>
<protein>
    <submittedName>
        <fullName evidence="6">MFS transporter, ACS family, solute carrier family 17 (sodium-dependent inorganic phosphate)</fullName>
    </submittedName>
</protein>
<dbReference type="PANTHER" id="PTHR11662">
    <property type="entry name" value="SOLUTE CARRIER FAMILY 17"/>
    <property type="match status" value="1"/>
</dbReference>